<sequence length="50" mass="5234">MAFKNPLETQEAAFKYTILGNCLITVLGTGGSKAAIAPSEAEGHELVEPD</sequence>
<gene>
    <name evidence="1" type="ORF">UY17_C0006G0005</name>
</gene>
<dbReference type="EMBL" id="LCOZ01000006">
    <property type="protein sequence ID" value="KKU87901.1"/>
    <property type="molecule type" value="Genomic_DNA"/>
</dbReference>
<organism evidence="1 2">
    <name type="scientific">Candidatus Beckwithbacteria bacterium GW2011_GWC2_47_9</name>
    <dbReference type="NCBI Taxonomy" id="1618373"/>
    <lineage>
        <taxon>Bacteria</taxon>
        <taxon>Candidatus Beckwithiibacteriota</taxon>
    </lineage>
</organism>
<dbReference type="Proteomes" id="UP000034772">
    <property type="component" value="Unassembled WGS sequence"/>
</dbReference>
<name>A0A0G1U1H0_9BACT</name>
<evidence type="ECO:0000313" key="1">
    <source>
        <dbReference type="EMBL" id="KKU87901.1"/>
    </source>
</evidence>
<evidence type="ECO:0000313" key="2">
    <source>
        <dbReference type="Proteomes" id="UP000034772"/>
    </source>
</evidence>
<reference evidence="1 2" key="1">
    <citation type="journal article" date="2015" name="Nature">
        <title>rRNA introns, odd ribosomes, and small enigmatic genomes across a large radiation of phyla.</title>
        <authorList>
            <person name="Brown C.T."/>
            <person name="Hug L.A."/>
            <person name="Thomas B.C."/>
            <person name="Sharon I."/>
            <person name="Castelle C.J."/>
            <person name="Singh A."/>
            <person name="Wilkins M.J."/>
            <person name="Williams K.H."/>
            <person name="Banfield J.F."/>
        </authorList>
    </citation>
    <scope>NUCLEOTIDE SEQUENCE [LARGE SCALE GENOMIC DNA]</scope>
</reference>
<dbReference type="AlphaFoldDB" id="A0A0G1U1H0"/>
<protein>
    <submittedName>
        <fullName evidence="1">Uncharacterized protein</fullName>
    </submittedName>
</protein>
<proteinExistence type="predicted"/>
<accession>A0A0G1U1H0</accession>
<comment type="caution">
    <text evidence="1">The sequence shown here is derived from an EMBL/GenBank/DDBJ whole genome shotgun (WGS) entry which is preliminary data.</text>
</comment>